<accession>A0A8J2XW30</accession>
<sequence>MKTLSLFLASVGFCLYFNQAQAQVHVNVDVNIGVQPAWGPTGYDRVDYYYLPDIETYYYVPQHQFIYFDGGRWVFAASLPSRCRDYDLYRGYKVVINEPRPWLRHDVYRGRYAQYRECYDRQPVLRDQDDQGEDGPGHGHGRGHAYGHYKHHKDDD</sequence>
<reference evidence="3" key="1">
    <citation type="journal article" date="2014" name="Int. J. Syst. Evol. Microbiol.">
        <title>Complete genome sequence of Corynebacterium casei LMG S-19264T (=DSM 44701T), isolated from a smear-ripened cheese.</title>
        <authorList>
            <consortium name="US DOE Joint Genome Institute (JGI-PGF)"/>
            <person name="Walter F."/>
            <person name="Albersmeier A."/>
            <person name="Kalinowski J."/>
            <person name="Ruckert C."/>
        </authorList>
    </citation>
    <scope>NUCLEOTIDE SEQUENCE</scope>
    <source>
        <strain evidence="3">CGMCC 1.15448</strain>
    </source>
</reference>
<feature type="region of interest" description="Disordered" evidence="1">
    <location>
        <begin position="126"/>
        <end position="156"/>
    </location>
</feature>
<feature type="signal peptide" evidence="2">
    <location>
        <begin position="1"/>
        <end position="22"/>
    </location>
</feature>
<comment type="caution">
    <text evidence="3">The sequence shown here is derived from an EMBL/GenBank/DDBJ whole genome shotgun (WGS) entry which is preliminary data.</text>
</comment>
<evidence type="ECO:0000313" key="3">
    <source>
        <dbReference type="EMBL" id="GGB21096.1"/>
    </source>
</evidence>
<evidence type="ECO:0000256" key="2">
    <source>
        <dbReference type="SAM" id="SignalP"/>
    </source>
</evidence>
<evidence type="ECO:0000313" key="4">
    <source>
        <dbReference type="Proteomes" id="UP000607559"/>
    </source>
</evidence>
<gene>
    <name evidence="3" type="ORF">GCM10011511_51060</name>
</gene>
<dbReference type="EMBL" id="BMJC01000006">
    <property type="protein sequence ID" value="GGB21096.1"/>
    <property type="molecule type" value="Genomic_DNA"/>
</dbReference>
<dbReference type="AlphaFoldDB" id="A0A8J2XW30"/>
<keyword evidence="2" id="KW-0732">Signal</keyword>
<organism evidence="3 4">
    <name type="scientific">Puia dinghuensis</name>
    <dbReference type="NCBI Taxonomy" id="1792502"/>
    <lineage>
        <taxon>Bacteria</taxon>
        <taxon>Pseudomonadati</taxon>
        <taxon>Bacteroidota</taxon>
        <taxon>Chitinophagia</taxon>
        <taxon>Chitinophagales</taxon>
        <taxon>Chitinophagaceae</taxon>
        <taxon>Puia</taxon>
    </lineage>
</organism>
<feature type="chain" id="PRO_5035263800" evidence="2">
    <location>
        <begin position="23"/>
        <end position="156"/>
    </location>
</feature>
<name>A0A8J2XW30_9BACT</name>
<proteinExistence type="predicted"/>
<keyword evidence="4" id="KW-1185">Reference proteome</keyword>
<dbReference type="RefSeq" id="WP_188937183.1">
    <property type="nucleotide sequence ID" value="NZ_BMJC01000006.1"/>
</dbReference>
<feature type="compositionally biased region" description="Basic residues" evidence="1">
    <location>
        <begin position="139"/>
        <end position="156"/>
    </location>
</feature>
<dbReference type="Proteomes" id="UP000607559">
    <property type="component" value="Unassembled WGS sequence"/>
</dbReference>
<protein>
    <submittedName>
        <fullName evidence="3">Uncharacterized protein</fullName>
    </submittedName>
</protein>
<reference evidence="3" key="2">
    <citation type="submission" date="2020-09" db="EMBL/GenBank/DDBJ databases">
        <authorList>
            <person name="Sun Q."/>
            <person name="Zhou Y."/>
        </authorList>
    </citation>
    <scope>NUCLEOTIDE SEQUENCE</scope>
    <source>
        <strain evidence="3">CGMCC 1.15448</strain>
    </source>
</reference>
<evidence type="ECO:0000256" key="1">
    <source>
        <dbReference type="SAM" id="MobiDB-lite"/>
    </source>
</evidence>